<evidence type="ECO:0000313" key="2">
    <source>
        <dbReference type="EMBL" id="KAF9494391.1"/>
    </source>
</evidence>
<protein>
    <submittedName>
        <fullName evidence="2">Uncharacterized protein</fullName>
    </submittedName>
</protein>
<dbReference type="AlphaFoldDB" id="A0A9P6D696"/>
<proteinExistence type="predicted"/>
<evidence type="ECO:0000313" key="3">
    <source>
        <dbReference type="Proteomes" id="UP000807025"/>
    </source>
</evidence>
<feature type="compositionally biased region" description="Basic and acidic residues" evidence="1">
    <location>
        <begin position="49"/>
        <end position="59"/>
    </location>
</feature>
<sequence>MHYLHTLALPPATTRLVLSIIIQARVALRTPPGSAQLVLRAPRHPLVRIRGDGDKDSRRGAQTTTIATSSTTIPRVTM</sequence>
<accession>A0A9P6D696</accession>
<feature type="region of interest" description="Disordered" evidence="1">
    <location>
        <begin position="48"/>
        <end position="78"/>
    </location>
</feature>
<evidence type="ECO:0000256" key="1">
    <source>
        <dbReference type="SAM" id="MobiDB-lite"/>
    </source>
</evidence>
<comment type="caution">
    <text evidence="2">The sequence shown here is derived from an EMBL/GenBank/DDBJ whole genome shotgun (WGS) entry which is preliminary data.</text>
</comment>
<organism evidence="2 3">
    <name type="scientific">Pleurotus eryngii</name>
    <name type="common">Boletus of the steppes</name>
    <dbReference type="NCBI Taxonomy" id="5323"/>
    <lineage>
        <taxon>Eukaryota</taxon>
        <taxon>Fungi</taxon>
        <taxon>Dikarya</taxon>
        <taxon>Basidiomycota</taxon>
        <taxon>Agaricomycotina</taxon>
        <taxon>Agaricomycetes</taxon>
        <taxon>Agaricomycetidae</taxon>
        <taxon>Agaricales</taxon>
        <taxon>Pleurotineae</taxon>
        <taxon>Pleurotaceae</taxon>
        <taxon>Pleurotus</taxon>
    </lineage>
</organism>
<dbReference type="EMBL" id="MU154573">
    <property type="protein sequence ID" value="KAF9494391.1"/>
    <property type="molecule type" value="Genomic_DNA"/>
</dbReference>
<dbReference type="Proteomes" id="UP000807025">
    <property type="component" value="Unassembled WGS sequence"/>
</dbReference>
<name>A0A9P6D696_PLEER</name>
<keyword evidence="3" id="KW-1185">Reference proteome</keyword>
<feature type="compositionally biased region" description="Low complexity" evidence="1">
    <location>
        <begin position="63"/>
        <end position="78"/>
    </location>
</feature>
<reference evidence="2" key="1">
    <citation type="submission" date="2020-11" db="EMBL/GenBank/DDBJ databases">
        <authorList>
            <consortium name="DOE Joint Genome Institute"/>
            <person name="Ahrendt S."/>
            <person name="Riley R."/>
            <person name="Andreopoulos W."/>
            <person name="Labutti K."/>
            <person name="Pangilinan J."/>
            <person name="Ruiz-Duenas F.J."/>
            <person name="Barrasa J.M."/>
            <person name="Sanchez-Garcia M."/>
            <person name="Camarero S."/>
            <person name="Miyauchi S."/>
            <person name="Serrano A."/>
            <person name="Linde D."/>
            <person name="Babiker R."/>
            <person name="Drula E."/>
            <person name="Ayuso-Fernandez I."/>
            <person name="Pacheco R."/>
            <person name="Padilla G."/>
            <person name="Ferreira P."/>
            <person name="Barriuso J."/>
            <person name="Kellner H."/>
            <person name="Castanera R."/>
            <person name="Alfaro M."/>
            <person name="Ramirez L."/>
            <person name="Pisabarro A.G."/>
            <person name="Kuo A."/>
            <person name="Tritt A."/>
            <person name="Lipzen A."/>
            <person name="He G."/>
            <person name="Yan M."/>
            <person name="Ng V."/>
            <person name="Cullen D."/>
            <person name="Martin F."/>
            <person name="Rosso M.-N."/>
            <person name="Henrissat B."/>
            <person name="Hibbett D."/>
            <person name="Martinez A.T."/>
            <person name="Grigoriev I.V."/>
        </authorList>
    </citation>
    <scope>NUCLEOTIDE SEQUENCE</scope>
    <source>
        <strain evidence="2">ATCC 90797</strain>
    </source>
</reference>
<gene>
    <name evidence="2" type="ORF">BDN71DRAFT_1448916</name>
</gene>